<evidence type="ECO:0000256" key="1">
    <source>
        <dbReference type="ARBA" id="ARBA00002939"/>
    </source>
</evidence>
<dbReference type="EMBL" id="HBFM01010364">
    <property type="protein sequence ID" value="CAD8770176.1"/>
    <property type="molecule type" value="Transcribed_RNA"/>
</dbReference>
<proteinExistence type="inferred from homology"/>
<comment type="cofactor">
    <cofactor evidence="16">
        <name>Mg(2+)</name>
        <dbReference type="ChEBI" id="CHEBI:18420"/>
    </cofactor>
    <text evidence="16">Binds 2 magnesium ions per subunit.</text>
</comment>
<reference evidence="19" key="1">
    <citation type="submission" date="2021-01" db="EMBL/GenBank/DDBJ databases">
        <authorList>
            <person name="Corre E."/>
            <person name="Pelletier E."/>
            <person name="Niang G."/>
            <person name="Scheremetjew M."/>
            <person name="Finn R."/>
            <person name="Kale V."/>
            <person name="Holt S."/>
            <person name="Cochrane G."/>
            <person name="Meng A."/>
            <person name="Brown T."/>
            <person name="Cohen L."/>
        </authorList>
    </citation>
    <scope>NUCLEOTIDE SEQUENCE</scope>
    <source>
        <strain evidence="19">SAG 63-3</strain>
    </source>
</reference>
<evidence type="ECO:0000256" key="2">
    <source>
        <dbReference type="ARBA" id="ARBA00004123"/>
    </source>
</evidence>
<keyword evidence="11 14" id="KW-0342">GTP-binding</keyword>
<dbReference type="EC" id="2.7.7.79" evidence="4 14"/>
<keyword evidence="6 14" id="KW-0819">tRNA processing</keyword>
<evidence type="ECO:0000256" key="7">
    <source>
        <dbReference type="ARBA" id="ARBA00022695"/>
    </source>
</evidence>
<dbReference type="GO" id="GO:0006400">
    <property type="term" value="P:tRNA modification"/>
    <property type="evidence" value="ECO:0007669"/>
    <property type="project" value="UniProtKB-UniRule"/>
</dbReference>
<evidence type="ECO:0000256" key="15">
    <source>
        <dbReference type="PIRSR" id="PIRSR028980-1"/>
    </source>
</evidence>
<comment type="subcellular location">
    <subcellularLocation>
        <location evidence="2">Nucleus</location>
    </subcellularLocation>
</comment>
<keyword evidence="8 14" id="KW-0479">Metal-binding</keyword>
<feature type="binding site" evidence="16">
    <location>
        <position position="30"/>
    </location>
    <ligand>
        <name>Mg(2+)</name>
        <dbReference type="ChEBI" id="CHEBI:18420"/>
        <label>1</label>
        <note>catalytic</note>
    </ligand>
</feature>
<dbReference type="InterPro" id="IPR025845">
    <property type="entry name" value="Thg1_C_dom"/>
</dbReference>
<dbReference type="Gene3D" id="3.30.70.3000">
    <property type="match status" value="1"/>
</dbReference>
<dbReference type="GO" id="GO:0008193">
    <property type="term" value="F:tRNA guanylyltransferase activity"/>
    <property type="evidence" value="ECO:0007669"/>
    <property type="project" value="UniProtKB-UniRule"/>
</dbReference>
<comment type="catalytic activity">
    <reaction evidence="13 14">
        <text>a 5'-end ribonucleotide-tRNA(His) + GTP + ATP + H2O = a 5'-end phospho-guanosine-ribonucleotide-tRNA(His) + AMP + 2 diphosphate + H(+)</text>
        <dbReference type="Rhea" id="RHEA:54564"/>
        <dbReference type="Rhea" id="RHEA-COMP:14193"/>
        <dbReference type="Rhea" id="RHEA-COMP:14917"/>
        <dbReference type="ChEBI" id="CHEBI:15377"/>
        <dbReference type="ChEBI" id="CHEBI:15378"/>
        <dbReference type="ChEBI" id="CHEBI:30616"/>
        <dbReference type="ChEBI" id="CHEBI:33019"/>
        <dbReference type="ChEBI" id="CHEBI:37565"/>
        <dbReference type="ChEBI" id="CHEBI:138282"/>
        <dbReference type="ChEBI" id="CHEBI:141847"/>
        <dbReference type="ChEBI" id="CHEBI:456215"/>
        <dbReference type="EC" id="2.7.7.79"/>
    </reaction>
</comment>
<evidence type="ECO:0000256" key="4">
    <source>
        <dbReference type="ARBA" id="ARBA00012511"/>
    </source>
</evidence>
<evidence type="ECO:0000256" key="10">
    <source>
        <dbReference type="ARBA" id="ARBA00022842"/>
    </source>
</evidence>
<dbReference type="InterPro" id="IPR038469">
    <property type="entry name" value="tRNAHis_GuaTrfase_Thg1_sf"/>
</dbReference>
<evidence type="ECO:0000256" key="5">
    <source>
        <dbReference type="ARBA" id="ARBA00022679"/>
    </source>
</evidence>
<gene>
    <name evidence="19" type="ORF">PPAR00522_LOCUS6576</name>
</gene>
<evidence type="ECO:0000256" key="6">
    <source>
        <dbReference type="ARBA" id="ARBA00022694"/>
    </source>
</evidence>
<evidence type="ECO:0000256" key="3">
    <source>
        <dbReference type="ARBA" id="ARBA00010113"/>
    </source>
</evidence>
<organism evidence="19">
    <name type="scientific">Polytomella parva</name>
    <dbReference type="NCBI Taxonomy" id="51329"/>
    <lineage>
        <taxon>Eukaryota</taxon>
        <taxon>Viridiplantae</taxon>
        <taxon>Chlorophyta</taxon>
        <taxon>core chlorophytes</taxon>
        <taxon>Chlorophyceae</taxon>
        <taxon>CS clade</taxon>
        <taxon>Chlamydomonadales</taxon>
        <taxon>Chlamydomonadaceae</taxon>
        <taxon>Polytomella</taxon>
    </lineage>
</organism>
<keyword evidence="7 14" id="KW-0548">Nucleotidyltransferase</keyword>
<evidence type="ECO:0000256" key="14">
    <source>
        <dbReference type="PIRNR" id="PIRNR028980"/>
    </source>
</evidence>
<dbReference type="GO" id="GO:0000287">
    <property type="term" value="F:magnesium ion binding"/>
    <property type="evidence" value="ECO:0007669"/>
    <property type="project" value="UniProtKB-UniRule"/>
</dbReference>
<dbReference type="Pfam" id="PF04446">
    <property type="entry name" value="Thg1"/>
    <property type="match status" value="1"/>
</dbReference>
<feature type="binding site" evidence="16">
    <location>
        <position position="29"/>
    </location>
    <ligand>
        <name>Mg(2+)</name>
        <dbReference type="ChEBI" id="CHEBI:18420"/>
        <label>1</label>
        <note>catalytic</note>
    </ligand>
</feature>
<feature type="binding site" evidence="15">
    <location>
        <begin position="75"/>
        <end position="76"/>
    </location>
    <ligand>
        <name>GTP</name>
        <dbReference type="ChEBI" id="CHEBI:37565"/>
    </ligand>
</feature>
<evidence type="ECO:0000313" key="19">
    <source>
        <dbReference type="EMBL" id="CAD8770176.1"/>
    </source>
</evidence>
<evidence type="ECO:0000256" key="11">
    <source>
        <dbReference type="ARBA" id="ARBA00023134"/>
    </source>
</evidence>
<feature type="binding site" evidence="16">
    <location>
        <position position="76"/>
    </location>
    <ligand>
        <name>Mg(2+)</name>
        <dbReference type="ChEBI" id="CHEBI:18420"/>
        <label>2</label>
        <note>catalytic</note>
    </ligand>
</feature>
<evidence type="ECO:0000256" key="16">
    <source>
        <dbReference type="PIRSR" id="PIRSR028980-2"/>
    </source>
</evidence>
<dbReference type="FunFam" id="3.30.70.3000:FF:000002">
    <property type="entry name" value="tRNA(His) guanylyltransferase 1"/>
    <property type="match status" value="1"/>
</dbReference>
<dbReference type="PIRSF" id="PIRSF028980">
    <property type="entry name" value="tRNAHis_guanylyltransferase"/>
    <property type="match status" value="1"/>
</dbReference>
<evidence type="ECO:0000259" key="17">
    <source>
        <dbReference type="Pfam" id="PF04446"/>
    </source>
</evidence>
<evidence type="ECO:0000256" key="12">
    <source>
        <dbReference type="ARBA" id="ARBA00023242"/>
    </source>
</evidence>
<accession>A0A7S0URY5</accession>
<feature type="binding site" evidence="16">
    <location>
        <position position="76"/>
    </location>
    <ligand>
        <name>Mg(2+)</name>
        <dbReference type="ChEBI" id="CHEBI:18420"/>
        <label>1</label>
        <note>catalytic</note>
    </ligand>
</feature>
<dbReference type="InterPro" id="IPR024956">
    <property type="entry name" value="tRNAHis_GuaTrfase_cat"/>
</dbReference>
<feature type="binding site" evidence="16">
    <location>
        <position position="29"/>
    </location>
    <ligand>
        <name>Mg(2+)</name>
        <dbReference type="ChEBI" id="CHEBI:18420"/>
        <label>2</label>
        <note>catalytic</note>
    </ligand>
</feature>
<evidence type="ECO:0000259" key="18">
    <source>
        <dbReference type="Pfam" id="PF14413"/>
    </source>
</evidence>
<feature type="domain" description="tRNAHis guanylyltransferase catalytic" evidence="17">
    <location>
        <begin position="6"/>
        <end position="135"/>
    </location>
</feature>
<keyword evidence="10 14" id="KW-0460">Magnesium</keyword>
<keyword evidence="12" id="KW-0539">Nucleus</keyword>
<comment type="function">
    <text evidence="1 14">Adds a GMP to the 5'-end of tRNA(His) after transcription and RNase P cleavage.</text>
</comment>
<dbReference type="GO" id="GO:0005654">
    <property type="term" value="C:nucleoplasm"/>
    <property type="evidence" value="ECO:0007669"/>
    <property type="project" value="UniProtKB-ARBA"/>
</dbReference>
<evidence type="ECO:0000256" key="9">
    <source>
        <dbReference type="ARBA" id="ARBA00022741"/>
    </source>
</evidence>
<dbReference type="Pfam" id="PF14413">
    <property type="entry name" value="Thg1C"/>
    <property type="match status" value="1"/>
</dbReference>
<evidence type="ECO:0000256" key="8">
    <source>
        <dbReference type="ARBA" id="ARBA00022723"/>
    </source>
</evidence>
<feature type="domain" description="Thg1 C-terminal" evidence="18">
    <location>
        <begin position="139"/>
        <end position="234"/>
    </location>
</feature>
<keyword evidence="5 14" id="KW-0808">Transferase</keyword>
<dbReference type="AlphaFoldDB" id="A0A7S0URY5"/>
<comment type="similarity">
    <text evidence="3 14">Belongs to the tRNA(His) guanylyltransferase family.</text>
</comment>
<sequence length="260" mass="30063">MANSKYEYVKKFEVPDPLLPSCWIVVRIDGKGFTKFSDIHDFEKPNDKRALDLMDACASELMKEFADIRLAYGESDEYSFVLDKDATLYGRRSSKIVSVLTSCFSSNYVRLWQRYMGNTDLKLTPMFDGRAVLYPNAKIVRDYLAWRQADTHINNQYNTCFWALVKSGKAPQEAQQILKGTLADFKNELLFTQFGINYSNLPEQFKKGTTIIRRKEPEVVKILPNGDPVERMRTKPQILFCDIIGDKFWEDYPEILGGQD</sequence>
<dbReference type="InterPro" id="IPR007537">
    <property type="entry name" value="tRNAHis_GuaTrfase_Thg1"/>
</dbReference>
<protein>
    <recommendedName>
        <fullName evidence="4 14">tRNA(His) guanylyltransferase</fullName>
        <ecNumber evidence="4 14">2.7.7.79</ecNumber>
    </recommendedName>
    <alternativeName>
        <fullName evidence="14">tRNA-histidine guanylyltransferase</fullName>
    </alternativeName>
</protein>
<name>A0A7S0URY5_9CHLO</name>
<evidence type="ECO:0000256" key="13">
    <source>
        <dbReference type="ARBA" id="ARBA00047281"/>
    </source>
</evidence>
<dbReference type="PANTHER" id="PTHR12729:SF6">
    <property type="entry name" value="TRNA(HIS) GUANYLYLTRANSFERASE-RELATED"/>
    <property type="match status" value="1"/>
</dbReference>
<keyword evidence="9 14" id="KW-0547">Nucleotide-binding</keyword>
<dbReference type="PANTHER" id="PTHR12729">
    <property type="entry name" value="TRNA(HIS) GUANYLYLTRANSFERASE-RELATED"/>
    <property type="match status" value="1"/>
</dbReference>
<dbReference type="GO" id="GO:0005525">
    <property type="term" value="F:GTP binding"/>
    <property type="evidence" value="ECO:0007669"/>
    <property type="project" value="UniProtKB-UniRule"/>
</dbReference>